<keyword evidence="2" id="KW-0446">Lipid-binding</keyword>
<reference evidence="3" key="2">
    <citation type="submission" date="2021-04" db="EMBL/GenBank/DDBJ databases">
        <authorList>
            <person name="Gilroy R."/>
        </authorList>
    </citation>
    <scope>NUCLEOTIDE SEQUENCE</scope>
    <source>
        <strain evidence="3">ChiW7-2402</strain>
    </source>
</reference>
<dbReference type="PROSITE" id="PS51482">
    <property type="entry name" value="DEGV"/>
    <property type="match status" value="1"/>
</dbReference>
<dbReference type="InterPro" id="IPR050270">
    <property type="entry name" value="DegV_domain_contain"/>
</dbReference>
<evidence type="ECO:0000313" key="4">
    <source>
        <dbReference type="Proteomes" id="UP000824102"/>
    </source>
</evidence>
<proteinExistence type="predicted"/>
<dbReference type="PANTHER" id="PTHR33434:SF3">
    <property type="entry name" value="DEGV DOMAIN-CONTAINING PROTEIN YITS"/>
    <property type="match status" value="1"/>
</dbReference>
<dbReference type="InterPro" id="IPR003797">
    <property type="entry name" value="DegV"/>
</dbReference>
<organism evidence="3 4">
    <name type="scientific">Candidatus Gallimonas intestinavium</name>
    <dbReference type="NCBI Taxonomy" id="2838603"/>
    <lineage>
        <taxon>Bacteria</taxon>
        <taxon>Bacillati</taxon>
        <taxon>Bacillota</taxon>
        <taxon>Clostridia</taxon>
        <taxon>Candidatus Gallimonas</taxon>
    </lineage>
</organism>
<dbReference type="Gene3D" id="3.40.50.10440">
    <property type="entry name" value="Dihydroxyacetone kinase, domain 1"/>
    <property type="match status" value="1"/>
</dbReference>
<dbReference type="Gene3D" id="3.30.1180.10">
    <property type="match status" value="1"/>
</dbReference>
<evidence type="ECO:0000256" key="2">
    <source>
        <dbReference type="ARBA" id="ARBA00023121"/>
    </source>
</evidence>
<name>A0A9D2G4F4_9FIRM</name>
<accession>A0A9D2G4F4</accession>
<dbReference type="SUPFAM" id="SSF82549">
    <property type="entry name" value="DAK1/DegV-like"/>
    <property type="match status" value="1"/>
</dbReference>
<dbReference type="PANTHER" id="PTHR33434">
    <property type="entry name" value="DEGV DOMAIN-CONTAINING PROTEIN DR_1986-RELATED"/>
    <property type="match status" value="1"/>
</dbReference>
<dbReference type="Gene3D" id="2.20.28.50">
    <property type="entry name" value="degv family protein"/>
    <property type="match status" value="1"/>
</dbReference>
<sequence length="293" mass="32409">MSVLIFDSNGELWHTRAEELGLDYISMPYYVGGEEYFYDLGKATDFKGFYEKVRSGEIPKTQALNPEDYKRILTPYFERGEDVLYVSFSHAMSGTFQSLELALRELKEQFPDRKCTVFDTNSISLGAGIQAEQAALLKQKGASDEEILSFLNEYTDHVAVYFVVDDLMHLKRGGRCSGIAAVAGTLLGLKPMLTFNETGGLSVIGKLNGRKKAISTLANKIIEELTDESIPVYIVDADCKEDGDKLRDLVLEKRPNAKIVRQIVGPVIGAHCGPGTLGVIFTAAKRPIPLKKD</sequence>
<reference evidence="3" key="1">
    <citation type="journal article" date="2021" name="PeerJ">
        <title>Extensive microbial diversity within the chicken gut microbiome revealed by metagenomics and culture.</title>
        <authorList>
            <person name="Gilroy R."/>
            <person name="Ravi A."/>
            <person name="Getino M."/>
            <person name="Pursley I."/>
            <person name="Horton D.L."/>
            <person name="Alikhan N.F."/>
            <person name="Baker D."/>
            <person name="Gharbi K."/>
            <person name="Hall N."/>
            <person name="Watson M."/>
            <person name="Adriaenssens E.M."/>
            <person name="Foster-Nyarko E."/>
            <person name="Jarju S."/>
            <person name="Secka A."/>
            <person name="Antonio M."/>
            <person name="Oren A."/>
            <person name="Chaudhuri R.R."/>
            <person name="La Ragione R."/>
            <person name="Hildebrand F."/>
            <person name="Pallen M.J."/>
        </authorList>
    </citation>
    <scope>NUCLEOTIDE SEQUENCE</scope>
    <source>
        <strain evidence="3">ChiW7-2402</strain>
    </source>
</reference>
<dbReference type="Proteomes" id="UP000824102">
    <property type="component" value="Unassembled WGS sequence"/>
</dbReference>
<gene>
    <name evidence="3" type="ORF">H9964_02290</name>
</gene>
<dbReference type="InterPro" id="IPR043168">
    <property type="entry name" value="DegV_C"/>
</dbReference>
<protein>
    <submittedName>
        <fullName evidence="3">DegV family protein</fullName>
    </submittedName>
</protein>
<evidence type="ECO:0000256" key="1">
    <source>
        <dbReference type="ARBA" id="ARBA00003238"/>
    </source>
</evidence>
<dbReference type="EMBL" id="DXBB01000043">
    <property type="protein sequence ID" value="HIZ72393.1"/>
    <property type="molecule type" value="Genomic_DNA"/>
</dbReference>
<dbReference type="AlphaFoldDB" id="A0A9D2G4F4"/>
<dbReference type="Pfam" id="PF02645">
    <property type="entry name" value="DegV"/>
    <property type="match status" value="1"/>
</dbReference>
<dbReference type="GO" id="GO:0008289">
    <property type="term" value="F:lipid binding"/>
    <property type="evidence" value="ECO:0007669"/>
    <property type="project" value="UniProtKB-KW"/>
</dbReference>
<evidence type="ECO:0000313" key="3">
    <source>
        <dbReference type="EMBL" id="HIZ72393.1"/>
    </source>
</evidence>
<comment type="function">
    <text evidence="1">May bind long-chain fatty acids, such as palmitate, and may play a role in lipid transport or fatty acid metabolism.</text>
</comment>
<comment type="caution">
    <text evidence="3">The sequence shown here is derived from an EMBL/GenBank/DDBJ whole genome shotgun (WGS) entry which is preliminary data.</text>
</comment>
<dbReference type="NCBIfam" id="TIGR00762">
    <property type="entry name" value="DegV"/>
    <property type="match status" value="1"/>
</dbReference>